<comment type="caution">
    <text evidence="3">The sequence shown here is derived from an EMBL/GenBank/DDBJ whole genome shotgun (WGS) entry which is preliminary data.</text>
</comment>
<evidence type="ECO:0000259" key="2">
    <source>
        <dbReference type="Pfam" id="PF00248"/>
    </source>
</evidence>
<dbReference type="AlphaFoldDB" id="A0A9P4U5Q4"/>
<dbReference type="GO" id="GO:0016491">
    <property type="term" value="F:oxidoreductase activity"/>
    <property type="evidence" value="ECO:0007669"/>
    <property type="project" value="UniProtKB-KW"/>
</dbReference>
<dbReference type="InterPro" id="IPR036812">
    <property type="entry name" value="NAD(P)_OxRdtase_dom_sf"/>
</dbReference>
<dbReference type="SUPFAM" id="SSF51430">
    <property type="entry name" value="NAD(P)-linked oxidoreductase"/>
    <property type="match status" value="1"/>
</dbReference>
<organism evidence="3 4">
    <name type="scientific">Karstenula rhodostoma CBS 690.94</name>
    <dbReference type="NCBI Taxonomy" id="1392251"/>
    <lineage>
        <taxon>Eukaryota</taxon>
        <taxon>Fungi</taxon>
        <taxon>Dikarya</taxon>
        <taxon>Ascomycota</taxon>
        <taxon>Pezizomycotina</taxon>
        <taxon>Dothideomycetes</taxon>
        <taxon>Pleosporomycetidae</taxon>
        <taxon>Pleosporales</taxon>
        <taxon>Massarineae</taxon>
        <taxon>Didymosphaeriaceae</taxon>
        <taxon>Karstenula</taxon>
    </lineage>
</organism>
<accession>A0A9P4U5Q4</accession>
<feature type="domain" description="NADP-dependent oxidoreductase" evidence="2">
    <location>
        <begin position="14"/>
        <end position="206"/>
    </location>
</feature>
<dbReference type="Proteomes" id="UP000799764">
    <property type="component" value="Unassembled WGS sequence"/>
</dbReference>
<reference evidence="3" key="1">
    <citation type="journal article" date="2020" name="Stud. Mycol.">
        <title>101 Dothideomycetes genomes: a test case for predicting lifestyles and emergence of pathogens.</title>
        <authorList>
            <person name="Haridas S."/>
            <person name="Albert R."/>
            <person name="Binder M."/>
            <person name="Bloem J."/>
            <person name="Labutti K."/>
            <person name="Salamov A."/>
            <person name="Andreopoulos B."/>
            <person name="Baker S."/>
            <person name="Barry K."/>
            <person name="Bills G."/>
            <person name="Bluhm B."/>
            <person name="Cannon C."/>
            <person name="Castanera R."/>
            <person name="Culley D."/>
            <person name="Daum C."/>
            <person name="Ezra D."/>
            <person name="Gonzalez J."/>
            <person name="Henrissat B."/>
            <person name="Kuo A."/>
            <person name="Liang C."/>
            <person name="Lipzen A."/>
            <person name="Lutzoni F."/>
            <person name="Magnuson J."/>
            <person name="Mondo S."/>
            <person name="Nolan M."/>
            <person name="Ohm R."/>
            <person name="Pangilinan J."/>
            <person name="Park H.-J."/>
            <person name="Ramirez L."/>
            <person name="Alfaro M."/>
            <person name="Sun H."/>
            <person name="Tritt A."/>
            <person name="Yoshinaga Y."/>
            <person name="Zwiers L.-H."/>
            <person name="Turgeon B."/>
            <person name="Goodwin S."/>
            <person name="Spatafora J."/>
            <person name="Crous P."/>
            <person name="Grigoriev I."/>
        </authorList>
    </citation>
    <scope>NUCLEOTIDE SEQUENCE</scope>
    <source>
        <strain evidence="3">CBS 690.94</strain>
    </source>
</reference>
<gene>
    <name evidence="3" type="ORF">P171DRAFT_370133</name>
</gene>
<dbReference type="InterPro" id="IPR020471">
    <property type="entry name" value="AKR"/>
</dbReference>
<dbReference type="EMBL" id="MU001509">
    <property type="protein sequence ID" value="KAF2439279.1"/>
    <property type="molecule type" value="Genomic_DNA"/>
</dbReference>
<dbReference type="OrthoDB" id="5357513at2759"/>
<proteinExistence type="predicted"/>
<evidence type="ECO:0000256" key="1">
    <source>
        <dbReference type="ARBA" id="ARBA00023002"/>
    </source>
</evidence>
<dbReference type="CDD" id="cd19071">
    <property type="entry name" value="AKR_AKR1-5-like"/>
    <property type="match status" value="1"/>
</dbReference>
<name>A0A9P4U5Q4_9PLEO</name>
<keyword evidence="4" id="KW-1185">Reference proteome</keyword>
<evidence type="ECO:0000313" key="4">
    <source>
        <dbReference type="Proteomes" id="UP000799764"/>
    </source>
</evidence>
<protein>
    <submittedName>
        <fullName evidence="3">Aldo-keto reductase</fullName>
    </submittedName>
</protein>
<evidence type="ECO:0000313" key="3">
    <source>
        <dbReference type="EMBL" id="KAF2439279.1"/>
    </source>
</evidence>
<keyword evidence="1" id="KW-0560">Oxidoreductase</keyword>
<dbReference type="PANTHER" id="PTHR11732">
    <property type="entry name" value="ALDO/KETO REDUCTASE"/>
    <property type="match status" value="1"/>
</dbReference>
<dbReference type="Pfam" id="PF00248">
    <property type="entry name" value="Aldo_ket_red"/>
    <property type="match status" value="1"/>
</dbReference>
<dbReference type="Gene3D" id="3.20.20.100">
    <property type="entry name" value="NADP-dependent oxidoreductase domain"/>
    <property type="match status" value="1"/>
</dbReference>
<dbReference type="InterPro" id="IPR023210">
    <property type="entry name" value="NADP_OxRdtase_dom"/>
</dbReference>
<sequence length="313" mass="34317">MARYEGIPPLIYGTAFAFEKSTELASAALQAGFRGIDTAGSLHAYREKLVGDAIAAAIAEGVVQRHELWIQTKFSPFREGKKPENYPYDVTANVKERVKQSVESSLKNLQTTYLDSLIMHAPCPTLEGTLATYAAMEAYVPHTVTALGVSNFDLPTLRAVYEAAKVKPAVVQNRFTADTVNPYDRAVRQFCSEHDIAYTPWGLLWGNPQLTNLDGDANPRLVNQDEEGSIYGMLAELGRQVGVTKQLALFGCMRSLDGPKISILCGTKTVERMGETVEGMARIDEFRGGAEEKRRAWEEGVGKLQGVVDGHEA</sequence>